<evidence type="ECO:0000259" key="1">
    <source>
        <dbReference type="Pfam" id="PF10040"/>
    </source>
</evidence>
<sequence length="256" mass="29553">MPVSFNLRVSINRKINIEELNPERIHALFFSFLPESMAKSLHADNIKPFSLSYQRFFNSNKEREIGSFILKISFLKEKMFPLFVKEVSKAGKDKNVVIGKAKVVKTKISSVNYISYAELLNNAGYEKDIVFQVITPATFKKGKYDNPSPVPSLIFKSLFRKWNHFSRLKLPISETEFIKLVKRHVLTSGLWIKTEKVFISLSFKKLIGFKGRLYFYIDTDNKQLLKVLNALSDFSEFSGIGRKTTMGFGRIKRINS</sequence>
<protein>
    <submittedName>
        <fullName evidence="2">CRISPR-associated endoribonuclease Cas6</fullName>
    </submittedName>
</protein>
<keyword evidence="3" id="KW-1185">Reference proteome</keyword>
<dbReference type="InterPro" id="IPR045747">
    <property type="entry name" value="CRISPR-assoc_prot_Cas6_N_sf"/>
</dbReference>
<dbReference type="InterPro" id="IPR019267">
    <property type="entry name" value="CRISPR-assoc_Cas6_C"/>
</dbReference>
<proteinExistence type="predicted"/>
<dbReference type="CDD" id="cd21141">
    <property type="entry name" value="Cas6_III-like"/>
    <property type="match status" value="1"/>
</dbReference>
<dbReference type="AlphaFoldDB" id="A0A238XX61"/>
<feature type="domain" description="CRISPR-associated protein Cas6 C-terminal" evidence="1">
    <location>
        <begin position="132"/>
        <end position="251"/>
    </location>
</feature>
<evidence type="ECO:0000313" key="3">
    <source>
        <dbReference type="Proteomes" id="UP000198405"/>
    </source>
</evidence>
<evidence type="ECO:0000313" key="2">
    <source>
        <dbReference type="EMBL" id="SNR63023.1"/>
    </source>
</evidence>
<name>A0A238XX61_9BACT</name>
<dbReference type="Gene3D" id="3.30.70.1890">
    <property type="match status" value="1"/>
</dbReference>
<organism evidence="2 3">
    <name type="scientific">Desulfurobacterium atlanticum</name>
    <dbReference type="NCBI Taxonomy" id="240169"/>
    <lineage>
        <taxon>Bacteria</taxon>
        <taxon>Pseudomonadati</taxon>
        <taxon>Aquificota</taxon>
        <taxon>Aquificia</taxon>
        <taxon>Desulfurobacteriales</taxon>
        <taxon>Desulfurobacteriaceae</taxon>
        <taxon>Desulfurobacterium</taxon>
    </lineage>
</organism>
<dbReference type="OrthoDB" id="425607at2"/>
<accession>A0A238XX61</accession>
<dbReference type="EMBL" id="FZOB01000001">
    <property type="protein sequence ID" value="SNR63023.1"/>
    <property type="molecule type" value="Genomic_DNA"/>
</dbReference>
<gene>
    <name evidence="2" type="ORF">SAMN06265340_101306</name>
</gene>
<dbReference type="Pfam" id="PF10040">
    <property type="entry name" value="CRISPR_Cas6"/>
    <property type="match status" value="1"/>
</dbReference>
<reference evidence="3" key="1">
    <citation type="submission" date="2017-06" db="EMBL/GenBank/DDBJ databases">
        <authorList>
            <person name="Varghese N."/>
            <person name="Submissions S."/>
        </authorList>
    </citation>
    <scope>NUCLEOTIDE SEQUENCE [LARGE SCALE GENOMIC DNA]</scope>
    <source>
        <strain evidence="3">DSM 15668</strain>
    </source>
</reference>
<dbReference type="Gene3D" id="3.30.70.1900">
    <property type="match status" value="1"/>
</dbReference>
<dbReference type="Proteomes" id="UP000198405">
    <property type="component" value="Unassembled WGS sequence"/>
</dbReference>
<dbReference type="RefSeq" id="WP_089322331.1">
    <property type="nucleotide sequence ID" value="NZ_FZOB01000001.1"/>
</dbReference>